<evidence type="ECO:0000259" key="12">
    <source>
        <dbReference type="Pfam" id="PF02434"/>
    </source>
</evidence>
<reference evidence="13" key="1">
    <citation type="journal article" date="2023" name="Mol. Biol. Evol.">
        <title>Third-Generation Sequencing Reveals the Adaptive Role of the Epigenome in Three Deep-Sea Polychaetes.</title>
        <authorList>
            <person name="Perez M."/>
            <person name="Aroh O."/>
            <person name="Sun Y."/>
            <person name="Lan Y."/>
            <person name="Juniper S.K."/>
            <person name="Young C.R."/>
            <person name="Angers B."/>
            <person name="Qian P.Y."/>
        </authorList>
    </citation>
    <scope>NUCLEOTIDE SEQUENCE</scope>
    <source>
        <strain evidence="13">R07B-5</strain>
    </source>
</reference>
<evidence type="ECO:0000256" key="9">
    <source>
        <dbReference type="ARBA" id="ARBA00022968"/>
    </source>
</evidence>
<evidence type="ECO:0000256" key="8">
    <source>
        <dbReference type="ARBA" id="ARBA00022741"/>
    </source>
</evidence>
<comment type="pathway">
    <text evidence="2">Protein modification; protein glycosylation.</text>
</comment>
<keyword evidence="7" id="KW-0812">Transmembrane</keyword>
<evidence type="ECO:0000256" key="2">
    <source>
        <dbReference type="ARBA" id="ARBA00004922"/>
    </source>
</evidence>
<comment type="caution">
    <text evidence="13">The sequence shown here is derived from an EMBL/GenBank/DDBJ whole genome shotgun (WGS) entry which is preliminary data.</text>
</comment>
<evidence type="ECO:0000256" key="7">
    <source>
        <dbReference type="ARBA" id="ARBA00022692"/>
    </source>
</evidence>
<dbReference type="InterPro" id="IPR026050">
    <property type="entry name" value="C1GALT1/C1GALT1_chp1"/>
</dbReference>
<evidence type="ECO:0000256" key="3">
    <source>
        <dbReference type="ARBA" id="ARBA00006462"/>
    </source>
</evidence>
<keyword evidence="14" id="KW-1185">Reference proteome</keyword>
<proteinExistence type="inferred from homology"/>
<dbReference type="PANTHER" id="PTHR23033:SF14">
    <property type="entry name" value="GLYCOPROTEIN-N-ACETYLGALACTOSAMINE 3-BETA-GALACTOSYLTRANSFERASE 1-RELATED"/>
    <property type="match status" value="1"/>
</dbReference>
<sequence length="156" mass="17980">MNSFDYVYKHHLNDVDWFLRVDDDTFVVMENLRHFLFHQNTSMPRFYGHTAYKFLEHGFPSGGAGYVLSREALRRFGNRAPGLCADDGGDADIEMGRCMSLLGIRPGESRDRKGRTRFYPYSAEVLNKMRVNTGYFSFSRDICWSVVNGFSICGTF</sequence>
<evidence type="ECO:0000256" key="1">
    <source>
        <dbReference type="ARBA" id="ARBA00004606"/>
    </source>
</evidence>
<keyword evidence="11" id="KW-0472">Membrane</keyword>
<dbReference type="GO" id="GO:0016020">
    <property type="term" value="C:membrane"/>
    <property type="evidence" value="ECO:0007669"/>
    <property type="project" value="UniProtKB-SubCell"/>
</dbReference>
<evidence type="ECO:0000313" key="13">
    <source>
        <dbReference type="EMBL" id="KAK2155048.1"/>
    </source>
</evidence>
<keyword evidence="5" id="KW-0328">Glycosyltransferase</keyword>
<name>A0AAD9N4F7_RIDPI</name>
<dbReference type="AlphaFoldDB" id="A0AAD9N4F7"/>
<dbReference type="Gene3D" id="3.90.550.50">
    <property type="match status" value="1"/>
</dbReference>
<dbReference type="GO" id="GO:0000166">
    <property type="term" value="F:nucleotide binding"/>
    <property type="evidence" value="ECO:0007669"/>
    <property type="project" value="UniProtKB-KW"/>
</dbReference>
<dbReference type="GO" id="GO:0016263">
    <property type="term" value="F:glycoprotein-N-acetylgalactosamine 3-beta-galactosyltransferase activity"/>
    <property type="evidence" value="ECO:0007669"/>
    <property type="project" value="UniProtKB-EC"/>
</dbReference>
<gene>
    <name evidence="13" type="ORF">NP493_2113g00031</name>
</gene>
<keyword evidence="8" id="KW-0547">Nucleotide-binding</keyword>
<accession>A0AAD9N4F7</accession>
<evidence type="ECO:0000256" key="10">
    <source>
        <dbReference type="ARBA" id="ARBA00022989"/>
    </source>
</evidence>
<feature type="domain" description="Fringe-like glycosyltransferase" evidence="12">
    <location>
        <begin position="13"/>
        <end position="105"/>
    </location>
</feature>
<evidence type="ECO:0000256" key="6">
    <source>
        <dbReference type="ARBA" id="ARBA00022679"/>
    </source>
</evidence>
<dbReference type="InterPro" id="IPR003378">
    <property type="entry name" value="Fringe-like_glycosylTrfase"/>
</dbReference>
<evidence type="ECO:0000256" key="11">
    <source>
        <dbReference type="ARBA" id="ARBA00023136"/>
    </source>
</evidence>
<comment type="subcellular location">
    <subcellularLocation>
        <location evidence="1">Membrane</location>
        <topology evidence="1">Single-pass type II membrane protein</topology>
    </subcellularLocation>
</comment>
<dbReference type="EMBL" id="JAODUO010002114">
    <property type="protein sequence ID" value="KAK2155048.1"/>
    <property type="molecule type" value="Genomic_DNA"/>
</dbReference>
<evidence type="ECO:0000256" key="4">
    <source>
        <dbReference type="ARBA" id="ARBA00012557"/>
    </source>
</evidence>
<comment type="similarity">
    <text evidence="3">Belongs to the glycosyltransferase 31 family. Beta3-Gal-T subfamily.</text>
</comment>
<keyword evidence="6" id="KW-0808">Transferase</keyword>
<dbReference type="EC" id="2.4.1.122" evidence="4"/>
<protein>
    <recommendedName>
        <fullName evidence="4">N-acetylgalactosaminide beta-1,3-galactosyltransferase</fullName>
        <ecNumber evidence="4">2.4.1.122</ecNumber>
    </recommendedName>
</protein>
<keyword evidence="9" id="KW-0735">Signal-anchor</keyword>
<dbReference type="Pfam" id="PF02434">
    <property type="entry name" value="Fringe"/>
    <property type="match status" value="1"/>
</dbReference>
<organism evidence="13 14">
    <name type="scientific">Ridgeia piscesae</name>
    <name type="common">Tubeworm</name>
    <dbReference type="NCBI Taxonomy" id="27915"/>
    <lineage>
        <taxon>Eukaryota</taxon>
        <taxon>Metazoa</taxon>
        <taxon>Spiralia</taxon>
        <taxon>Lophotrochozoa</taxon>
        <taxon>Annelida</taxon>
        <taxon>Polychaeta</taxon>
        <taxon>Sedentaria</taxon>
        <taxon>Canalipalpata</taxon>
        <taxon>Sabellida</taxon>
        <taxon>Siboglinidae</taxon>
        <taxon>Ridgeia</taxon>
    </lineage>
</organism>
<evidence type="ECO:0000313" key="14">
    <source>
        <dbReference type="Proteomes" id="UP001209878"/>
    </source>
</evidence>
<dbReference type="Proteomes" id="UP001209878">
    <property type="component" value="Unassembled WGS sequence"/>
</dbReference>
<keyword evidence="10" id="KW-1133">Transmembrane helix</keyword>
<evidence type="ECO:0000256" key="5">
    <source>
        <dbReference type="ARBA" id="ARBA00022676"/>
    </source>
</evidence>
<dbReference type="PANTHER" id="PTHR23033">
    <property type="entry name" value="BETA1,3-GALACTOSYLTRANSFERASE"/>
    <property type="match status" value="1"/>
</dbReference>